<protein>
    <submittedName>
        <fullName evidence="2">Uncharacterized protein</fullName>
    </submittedName>
</protein>
<feature type="compositionally biased region" description="Gly residues" evidence="1">
    <location>
        <begin position="1"/>
        <end position="10"/>
    </location>
</feature>
<evidence type="ECO:0000313" key="2">
    <source>
        <dbReference type="EMBL" id="QDV55753.1"/>
    </source>
</evidence>
<sequence length="42" mass="4681">MRWGPVGWGTGRQRVPANSPKHKQLIALTLDIIALRKAEAKD</sequence>
<dbReference type="AlphaFoldDB" id="A0A518IRS8"/>
<evidence type="ECO:0000313" key="3">
    <source>
        <dbReference type="Proteomes" id="UP000316770"/>
    </source>
</evidence>
<proteinExistence type="predicted"/>
<keyword evidence="3" id="KW-1185">Reference proteome</keyword>
<organism evidence="2 3">
    <name type="scientific">Rosistilla oblonga</name>
    <dbReference type="NCBI Taxonomy" id="2527990"/>
    <lineage>
        <taxon>Bacteria</taxon>
        <taxon>Pseudomonadati</taxon>
        <taxon>Planctomycetota</taxon>
        <taxon>Planctomycetia</taxon>
        <taxon>Pirellulales</taxon>
        <taxon>Pirellulaceae</taxon>
        <taxon>Rosistilla</taxon>
    </lineage>
</organism>
<evidence type="ECO:0000256" key="1">
    <source>
        <dbReference type="SAM" id="MobiDB-lite"/>
    </source>
</evidence>
<feature type="region of interest" description="Disordered" evidence="1">
    <location>
        <begin position="1"/>
        <end position="20"/>
    </location>
</feature>
<accession>A0A518IRS8</accession>
<dbReference type="Proteomes" id="UP000316770">
    <property type="component" value="Chromosome"/>
</dbReference>
<gene>
    <name evidence="2" type="ORF">Mal33_17320</name>
</gene>
<name>A0A518IRS8_9BACT</name>
<dbReference type="EMBL" id="CP036318">
    <property type="protein sequence ID" value="QDV55753.1"/>
    <property type="molecule type" value="Genomic_DNA"/>
</dbReference>
<reference evidence="2 3" key="1">
    <citation type="submission" date="2019-02" db="EMBL/GenBank/DDBJ databases">
        <title>Deep-cultivation of Planctomycetes and their phenomic and genomic characterization uncovers novel biology.</title>
        <authorList>
            <person name="Wiegand S."/>
            <person name="Jogler M."/>
            <person name="Boedeker C."/>
            <person name="Pinto D."/>
            <person name="Vollmers J."/>
            <person name="Rivas-Marin E."/>
            <person name="Kohn T."/>
            <person name="Peeters S.H."/>
            <person name="Heuer A."/>
            <person name="Rast P."/>
            <person name="Oberbeckmann S."/>
            <person name="Bunk B."/>
            <person name="Jeske O."/>
            <person name="Meyerdierks A."/>
            <person name="Storesund J.E."/>
            <person name="Kallscheuer N."/>
            <person name="Luecker S."/>
            <person name="Lage O.M."/>
            <person name="Pohl T."/>
            <person name="Merkel B.J."/>
            <person name="Hornburger P."/>
            <person name="Mueller R.-W."/>
            <person name="Bruemmer F."/>
            <person name="Labrenz M."/>
            <person name="Spormann A.M."/>
            <person name="Op den Camp H."/>
            <person name="Overmann J."/>
            <person name="Amann R."/>
            <person name="Jetten M.S.M."/>
            <person name="Mascher T."/>
            <person name="Medema M.H."/>
            <person name="Devos D.P."/>
            <person name="Kaster A.-K."/>
            <person name="Ovreas L."/>
            <person name="Rohde M."/>
            <person name="Galperin M.Y."/>
            <person name="Jogler C."/>
        </authorList>
    </citation>
    <scope>NUCLEOTIDE SEQUENCE [LARGE SCALE GENOMIC DNA]</scope>
    <source>
        <strain evidence="2 3">Mal33</strain>
    </source>
</reference>